<proteinExistence type="predicted"/>
<organism evidence="1 2">
    <name type="scientific">Chryseobacterium polytrichastri</name>
    <dbReference type="NCBI Taxonomy" id="1302687"/>
    <lineage>
        <taxon>Bacteria</taxon>
        <taxon>Pseudomonadati</taxon>
        <taxon>Bacteroidota</taxon>
        <taxon>Flavobacteriia</taxon>
        <taxon>Flavobacteriales</taxon>
        <taxon>Weeksellaceae</taxon>
        <taxon>Chryseobacterium group</taxon>
        <taxon>Chryseobacterium</taxon>
    </lineage>
</organism>
<keyword evidence="2" id="KW-1185">Reference proteome</keyword>
<dbReference type="EMBL" id="FRAV01000012">
    <property type="protein sequence ID" value="SHL10058.1"/>
    <property type="molecule type" value="Genomic_DNA"/>
</dbReference>
<name>A0A1M6XW20_9FLAO</name>
<reference evidence="2" key="1">
    <citation type="submission" date="2016-11" db="EMBL/GenBank/DDBJ databases">
        <authorList>
            <person name="Varghese N."/>
            <person name="Submissions S."/>
        </authorList>
    </citation>
    <scope>NUCLEOTIDE SEQUENCE [LARGE SCALE GENOMIC DNA]</scope>
    <source>
        <strain evidence="2">DSM 26899</strain>
    </source>
</reference>
<dbReference type="STRING" id="1302687.SAMN05444267_10125"/>
<dbReference type="RefSeq" id="WP_073292620.1">
    <property type="nucleotide sequence ID" value="NZ_FRAV01000012.1"/>
</dbReference>
<evidence type="ECO:0000313" key="1">
    <source>
        <dbReference type="EMBL" id="SHL10058.1"/>
    </source>
</evidence>
<dbReference type="AlphaFoldDB" id="A0A1M6XW20"/>
<dbReference type="OrthoDB" id="702987at2"/>
<protein>
    <submittedName>
        <fullName evidence="1">Uncharacterized protein</fullName>
    </submittedName>
</protein>
<dbReference type="Proteomes" id="UP000184364">
    <property type="component" value="Unassembled WGS sequence"/>
</dbReference>
<sequence length="119" mass="13927">MFKILFKKINIPQKYQGDFEVSAETESTTTGMASITYYFHINDKEAFLETNTYHEPIRCNGKYLAKEKDNMLELYFNGKEANCSSDYPNFIIKIVNNKYFIQGVGNEARSIEWVKIKKK</sequence>
<accession>A0A1M6XW20</accession>
<gene>
    <name evidence="1" type="ORF">SAMN05444267_10125</name>
</gene>
<evidence type="ECO:0000313" key="2">
    <source>
        <dbReference type="Proteomes" id="UP000184364"/>
    </source>
</evidence>